<dbReference type="PANTHER" id="PTHR39583:SF2">
    <property type="entry name" value="TYPE II SECRETION SYSTEM PROTEIN J"/>
    <property type="match status" value="1"/>
</dbReference>
<dbReference type="Pfam" id="PF07963">
    <property type="entry name" value="N_methyl"/>
    <property type="match status" value="1"/>
</dbReference>
<keyword evidence="8 10" id="KW-1133">Transmembrane helix</keyword>
<comment type="subcellular location">
    <subcellularLocation>
        <location evidence="1">Cell inner membrane</location>
        <topology evidence="1">Single-pass membrane protein</topology>
    </subcellularLocation>
</comment>
<dbReference type="InterPro" id="IPR045584">
    <property type="entry name" value="Pilin-like"/>
</dbReference>
<comment type="similarity">
    <text evidence="2">Belongs to the GSP J family.</text>
</comment>
<keyword evidence="12" id="KW-1185">Reference proteome</keyword>
<dbReference type="InterPro" id="IPR012902">
    <property type="entry name" value="N_methyl_site"/>
</dbReference>
<proteinExistence type="inferred from homology"/>
<evidence type="ECO:0000256" key="3">
    <source>
        <dbReference type="ARBA" id="ARBA00021539"/>
    </source>
</evidence>
<dbReference type="InterPro" id="IPR010055">
    <property type="entry name" value="T2SS_protein-GspJ"/>
</dbReference>
<evidence type="ECO:0000256" key="2">
    <source>
        <dbReference type="ARBA" id="ARBA00011084"/>
    </source>
</evidence>
<keyword evidence="6" id="KW-0997">Cell inner membrane</keyword>
<dbReference type="GO" id="GO:0015628">
    <property type="term" value="P:protein secretion by the type II secretion system"/>
    <property type="evidence" value="ECO:0007669"/>
    <property type="project" value="InterPro"/>
</dbReference>
<evidence type="ECO:0000256" key="7">
    <source>
        <dbReference type="ARBA" id="ARBA00022692"/>
    </source>
</evidence>
<dbReference type="PROSITE" id="PS00409">
    <property type="entry name" value="PROKAR_NTER_METHYL"/>
    <property type="match status" value="1"/>
</dbReference>
<dbReference type="GO" id="GO:0005886">
    <property type="term" value="C:plasma membrane"/>
    <property type="evidence" value="ECO:0007669"/>
    <property type="project" value="UniProtKB-SubCell"/>
</dbReference>
<dbReference type="AlphaFoldDB" id="A0A841HIG6"/>
<evidence type="ECO:0000256" key="4">
    <source>
        <dbReference type="ARBA" id="ARBA00022475"/>
    </source>
</evidence>
<dbReference type="Pfam" id="PF11612">
    <property type="entry name" value="T2SSJ"/>
    <property type="match status" value="1"/>
</dbReference>
<evidence type="ECO:0000256" key="5">
    <source>
        <dbReference type="ARBA" id="ARBA00022481"/>
    </source>
</evidence>
<dbReference type="PANTHER" id="PTHR39583">
    <property type="entry name" value="TYPE II SECRETION SYSTEM PROTEIN J-RELATED"/>
    <property type="match status" value="1"/>
</dbReference>
<evidence type="ECO:0000256" key="8">
    <source>
        <dbReference type="ARBA" id="ARBA00022989"/>
    </source>
</evidence>
<reference evidence="11 12" key="1">
    <citation type="submission" date="2020-08" db="EMBL/GenBank/DDBJ databases">
        <title>Genomic Encyclopedia of Type Strains, Phase IV (KMG-IV): sequencing the most valuable type-strain genomes for metagenomic binning, comparative biology and taxonomic classification.</title>
        <authorList>
            <person name="Goeker M."/>
        </authorList>
    </citation>
    <scope>NUCLEOTIDE SEQUENCE [LARGE SCALE GENOMIC DNA]</scope>
    <source>
        <strain evidence="11 12">DSM 26723</strain>
    </source>
</reference>
<comment type="caution">
    <text evidence="11">The sequence shown here is derived from an EMBL/GenBank/DDBJ whole genome shotgun (WGS) entry which is preliminary data.</text>
</comment>
<dbReference type="NCBIfam" id="TIGR01711">
    <property type="entry name" value="gspJ"/>
    <property type="match status" value="1"/>
</dbReference>
<keyword evidence="9 10" id="KW-0472">Membrane</keyword>
<organism evidence="11 12">
    <name type="scientific">Povalibacter uvarum</name>
    <dbReference type="NCBI Taxonomy" id="732238"/>
    <lineage>
        <taxon>Bacteria</taxon>
        <taxon>Pseudomonadati</taxon>
        <taxon>Pseudomonadota</taxon>
        <taxon>Gammaproteobacteria</taxon>
        <taxon>Steroidobacterales</taxon>
        <taxon>Steroidobacteraceae</taxon>
        <taxon>Povalibacter</taxon>
    </lineage>
</organism>
<dbReference type="GO" id="GO:0015627">
    <property type="term" value="C:type II protein secretion system complex"/>
    <property type="evidence" value="ECO:0007669"/>
    <property type="project" value="InterPro"/>
</dbReference>
<dbReference type="Gene3D" id="2.10.70.20">
    <property type="entry name" value="gspk-gspi-gspj complex like domains"/>
    <property type="match status" value="1"/>
</dbReference>
<dbReference type="NCBIfam" id="TIGR02532">
    <property type="entry name" value="IV_pilin_GFxxxE"/>
    <property type="match status" value="1"/>
</dbReference>
<keyword evidence="7 10" id="KW-0812">Transmembrane</keyword>
<name>A0A841HIG6_9GAMM</name>
<evidence type="ECO:0000256" key="9">
    <source>
        <dbReference type="ARBA" id="ARBA00023136"/>
    </source>
</evidence>
<dbReference type="InterPro" id="IPR051621">
    <property type="entry name" value="T2SS_protein_J"/>
</dbReference>
<gene>
    <name evidence="11" type="ORF">HNQ60_000936</name>
</gene>
<protein>
    <recommendedName>
        <fullName evidence="3">Type II secretion system protein J</fullName>
    </recommendedName>
</protein>
<evidence type="ECO:0000256" key="10">
    <source>
        <dbReference type="SAM" id="Phobius"/>
    </source>
</evidence>
<evidence type="ECO:0000256" key="6">
    <source>
        <dbReference type="ARBA" id="ARBA00022519"/>
    </source>
</evidence>
<feature type="transmembrane region" description="Helical" evidence="10">
    <location>
        <begin position="12"/>
        <end position="37"/>
    </location>
</feature>
<keyword evidence="5" id="KW-0488">Methylation</keyword>
<dbReference type="Proteomes" id="UP000588068">
    <property type="component" value="Unassembled WGS sequence"/>
</dbReference>
<dbReference type="SUPFAM" id="SSF54523">
    <property type="entry name" value="Pili subunits"/>
    <property type="match status" value="1"/>
</dbReference>
<sequence>MGTAPHSVTRSSGFTLLEILVAVAIFALVGMLALGGYSQLMSQSERIDEGAKRTRAIQAAVMRMTQDFETLEPRAVRPAMGEELQPALRATKGTDDAIELTHSGWSNPAGVPRSTLQRVSYRLEDTDLVREYWHVLDRTQTVEPVSVVLLDKVKSVSVRYLGADRDWKDQWPPLGYSGVNVRTARPLAVEITLELEDWGEIKRLVEVGG</sequence>
<dbReference type="RefSeq" id="WP_184329842.1">
    <property type="nucleotide sequence ID" value="NZ_JACHHZ010000001.1"/>
</dbReference>
<keyword evidence="4" id="KW-1003">Cell membrane</keyword>
<evidence type="ECO:0000256" key="1">
    <source>
        <dbReference type="ARBA" id="ARBA00004377"/>
    </source>
</evidence>
<evidence type="ECO:0000313" key="12">
    <source>
        <dbReference type="Proteomes" id="UP000588068"/>
    </source>
</evidence>
<dbReference type="Gene3D" id="3.10.610.10">
    <property type="entry name" value="GSPII I/J protein-like"/>
    <property type="match status" value="1"/>
</dbReference>
<accession>A0A841HIG6</accession>
<evidence type="ECO:0000313" key="11">
    <source>
        <dbReference type="EMBL" id="MBB6092090.1"/>
    </source>
</evidence>
<dbReference type="EMBL" id="JACHHZ010000001">
    <property type="protein sequence ID" value="MBB6092090.1"/>
    <property type="molecule type" value="Genomic_DNA"/>
</dbReference>